<reference evidence="7" key="1">
    <citation type="submission" date="2016-10" db="EMBL/GenBank/DDBJ databases">
        <authorList>
            <person name="Varghese N."/>
            <person name="Submissions S."/>
        </authorList>
    </citation>
    <scope>NUCLEOTIDE SEQUENCE [LARGE SCALE GENOMIC DNA]</scope>
    <source>
        <strain evidence="7">DSM 45421</strain>
    </source>
</reference>
<dbReference type="EMBL" id="FMZF01000001">
    <property type="protein sequence ID" value="SDC04685.1"/>
    <property type="molecule type" value="Genomic_DNA"/>
</dbReference>
<evidence type="ECO:0000256" key="1">
    <source>
        <dbReference type="ARBA" id="ARBA00001946"/>
    </source>
</evidence>
<dbReference type="Proteomes" id="UP000199416">
    <property type="component" value="Unassembled WGS sequence"/>
</dbReference>
<proteinExistence type="inferred from homology"/>
<dbReference type="AlphaFoldDB" id="A0A1G6IF81"/>
<name>A0A1G6IF81_9ACTN</name>
<dbReference type="InterPro" id="IPR000086">
    <property type="entry name" value="NUDIX_hydrolase_dom"/>
</dbReference>
<organism evidence="6 7">
    <name type="scientific">Geodermatophilus telluris</name>
    <dbReference type="NCBI Taxonomy" id="1190417"/>
    <lineage>
        <taxon>Bacteria</taxon>
        <taxon>Bacillati</taxon>
        <taxon>Actinomycetota</taxon>
        <taxon>Actinomycetes</taxon>
        <taxon>Geodermatophilales</taxon>
        <taxon>Geodermatophilaceae</taxon>
        <taxon>Geodermatophilus</taxon>
    </lineage>
</organism>
<protein>
    <submittedName>
        <fullName evidence="6">ADP-ribose pyrophosphatase YjhB, NUDIX family</fullName>
    </submittedName>
</protein>
<comment type="similarity">
    <text evidence="2 4">Belongs to the Nudix hydrolase family.</text>
</comment>
<comment type="cofactor">
    <cofactor evidence="1">
        <name>Mg(2+)</name>
        <dbReference type="ChEBI" id="CHEBI:18420"/>
    </cofactor>
</comment>
<evidence type="ECO:0000313" key="7">
    <source>
        <dbReference type="Proteomes" id="UP000199416"/>
    </source>
</evidence>
<evidence type="ECO:0000313" key="6">
    <source>
        <dbReference type="EMBL" id="SDC04685.1"/>
    </source>
</evidence>
<accession>A0A1G6IF81</accession>
<dbReference type="InterPro" id="IPR020476">
    <property type="entry name" value="Nudix_hydrolase"/>
</dbReference>
<dbReference type="STRING" id="1190417.SAMN05660690_0332"/>
<evidence type="ECO:0000256" key="4">
    <source>
        <dbReference type="RuleBase" id="RU003476"/>
    </source>
</evidence>
<gene>
    <name evidence="6" type="ORF">SAMN05660690_0332</name>
</gene>
<evidence type="ECO:0000259" key="5">
    <source>
        <dbReference type="PROSITE" id="PS51462"/>
    </source>
</evidence>
<dbReference type="PANTHER" id="PTHR43046:SF14">
    <property type="entry name" value="MUTT_NUDIX FAMILY PROTEIN"/>
    <property type="match status" value="1"/>
</dbReference>
<evidence type="ECO:0000256" key="2">
    <source>
        <dbReference type="ARBA" id="ARBA00005582"/>
    </source>
</evidence>
<dbReference type="InterPro" id="IPR020084">
    <property type="entry name" value="NUDIX_hydrolase_CS"/>
</dbReference>
<dbReference type="PROSITE" id="PS00893">
    <property type="entry name" value="NUDIX_BOX"/>
    <property type="match status" value="1"/>
</dbReference>
<dbReference type="PRINTS" id="PR00502">
    <property type="entry name" value="NUDIXFAMILY"/>
</dbReference>
<keyword evidence="7" id="KW-1185">Reference proteome</keyword>
<dbReference type="InterPro" id="IPR015797">
    <property type="entry name" value="NUDIX_hydrolase-like_dom_sf"/>
</dbReference>
<dbReference type="RefSeq" id="WP_245691721.1">
    <property type="nucleotide sequence ID" value="NZ_FMZF01000001.1"/>
</dbReference>
<keyword evidence="3 4" id="KW-0378">Hydrolase</keyword>
<dbReference type="Pfam" id="PF00293">
    <property type="entry name" value="NUDIX"/>
    <property type="match status" value="1"/>
</dbReference>
<dbReference type="PROSITE" id="PS51462">
    <property type="entry name" value="NUDIX"/>
    <property type="match status" value="1"/>
</dbReference>
<dbReference type="CDD" id="cd04673">
    <property type="entry name" value="NUDIX_ADPRase"/>
    <property type="match status" value="1"/>
</dbReference>
<sequence length="146" mass="14960">MPASPAGGGPDAPAAPVQRCVGAVVLDDAGRLLLVRRRNEPGRGLWSVPGGRVEPGESLAGAAAREVREETGLDVRVGAEVGRVTIPGDGVVYDVVDFACTLTGPARPVPGDDADAVLFADAADLERLTCTPRLLETLRGWGALPG</sequence>
<evidence type="ECO:0000256" key="3">
    <source>
        <dbReference type="ARBA" id="ARBA00022801"/>
    </source>
</evidence>
<dbReference type="PANTHER" id="PTHR43046">
    <property type="entry name" value="GDP-MANNOSE MANNOSYL HYDROLASE"/>
    <property type="match status" value="1"/>
</dbReference>
<dbReference type="SUPFAM" id="SSF55811">
    <property type="entry name" value="Nudix"/>
    <property type="match status" value="1"/>
</dbReference>
<feature type="domain" description="Nudix hydrolase" evidence="5">
    <location>
        <begin position="16"/>
        <end position="142"/>
    </location>
</feature>
<dbReference type="Gene3D" id="3.90.79.10">
    <property type="entry name" value="Nucleoside Triphosphate Pyrophosphohydrolase"/>
    <property type="match status" value="1"/>
</dbReference>
<dbReference type="GO" id="GO:0016787">
    <property type="term" value="F:hydrolase activity"/>
    <property type="evidence" value="ECO:0007669"/>
    <property type="project" value="UniProtKB-KW"/>
</dbReference>